<evidence type="ECO:0000313" key="4">
    <source>
        <dbReference type="Proteomes" id="UP000008281"/>
    </source>
</evidence>
<sequence length="498" mass="56510">MIFSFLFCFFVRSASGDAIFECPITFITAESGPIGVIPSNRVGLSVIPAKYDCAYHFLIYPGWALHFSISTHYDQLLGDNITFTDNLGVVHLLPTPNQHIDEWSSAPTAILHIRTLSNTSQMFAIYEFVNVEKKYQQVIIPTGEYLALENMKNRYFTFSSKANDRVALNIAVKNTQDYDTLLEFMFVYDGGDVRNCQMVGRLSNFLRNKKISTSSNVTILNFYDGKSPSYLIANDWSKVSVFSKYKAILTSKNQQTTGELFDASDQGAAYTWICSDCNNFYWTVLKFHKSTTTVSKAYIELRSLSPTHNTSALLNYSVSATLDRNFPQLIPSRMFTMINHYSGIAVTLDTSTSKAMTQRWLRPYDGRRGTIFSPSIWDPKTPPNFSFQFEDDNHKFMFGVNVKEVRIAAAGESLTIKTGPTASDNFSYKEFVSDSTDFWTRRESKGNFMQIAYDGLDRRSMAIVSFDMKQINSGTRDNPLHSIFVSIVCSCFTFHNVY</sequence>
<dbReference type="PANTHER" id="PTHR21447:SF1">
    <property type="entry name" value="CUB-LIKE DOMAIN-CONTAINING PROTEIN"/>
    <property type="match status" value="1"/>
</dbReference>
<keyword evidence="4" id="KW-1185">Reference proteome</keyword>
<keyword evidence="1" id="KW-0732">Signal</keyword>
<proteinExistence type="predicted"/>
<evidence type="ECO:0000256" key="1">
    <source>
        <dbReference type="SAM" id="SignalP"/>
    </source>
</evidence>
<dbReference type="PANTHER" id="PTHR21447">
    <property type="entry name" value="RING-TYPE DOMAIN-CONTAINING PROTEIN-RELATED"/>
    <property type="match status" value="1"/>
</dbReference>
<dbReference type="FunCoup" id="E3M0C9">
    <property type="interactions" value="373"/>
</dbReference>
<organism evidence="4">
    <name type="scientific">Caenorhabditis remanei</name>
    <name type="common">Caenorhabditis vulgaris</name>
    <dbReference type="NCBI Taxonomy" id="31234"/>
    <lineage>
        <taxon>Eukaryota</taxon>
        <taxon>Metazoa</taxon>
        <taxon>Ecdysozoa</taxon>
        <taxon>Nematoda</taxon>
        <taxon>Chromadorea</taxon>
        <taxon>Rhabditida</taxon>
        <taxon>Rhabditina</taxon>
        <taxon>Rhabditomorpha</taxon>
        <taxon>Rhabditoidea</taxon>
        <taxon>Rhabditidae</taxon>
        <taxon>Peloderinae</taxon>
        <taxon>Caenorhabditis</taxon>
    </lineage>
</organism>
<dbReference type="Proteomes" id="UP000008281">
    <property type="component" value="Unassembled WGS sequence"/>
</dbReference>
<gene>
    <name evidence="3" type="ORF">CRE_05626</name>
</gene>
<dbReference type="AlphaFoldDB" id="E3M0C9"/>
<feature type="signal peptide" evidence="1">
    <location>
        <begin position="1"/>
        <end position="16"/>
    </location>
</feature>
<dbReference type="OMA" id="RMFTMIN"/>
<accession>E3M0C9</accession>
<dbReference type="InParanoid" id="E3M0C9"/>
<feature type="domain" description="CUB-like" evidence="2">
    <location>
        <begin position="19"/>
        <end position="131"/>
    </location>
</feature>
<reference evidence="3" key="1">
    <citation type="submission" date="2007-07" db="EMBL/GenBank/DDBJ databases">
        <title>PCAP assembly of the Caenorhabditis remanei genome.</title>
        <authorList>
            <consortium name="The Caenorhabditis remanei Sequencing Consortium"/>
            <person name="Wilson R.K."/>
        </authorList>
    </citation>
    <scope>NUCLEOTIDE SEQUENCE [LARGE SCALE GENOMIC DNA]</scope>
    <source>
        <strain evidence="3">PB4641</strain>
    </source>
</reference>
<dbReference type="InterPro" id="IPR003366">
    <property type="entry name" value="CUB-like_dom"/>
</dbReference>
<dbReference type="eggNOG" id="ENOG502TGSN">
    <property type="taxonomic scope" value="Eukaryota"/>
</dbReference>
<dbReference type="GO" id="GO:0045087">
    <property type="term" value="P:innate immune response"/>
    <property type="evidence" value="ECO:0007669"/>
    <property type="project" value="TreeGrafter"/>
</dbReference>
<feature type="chain" id="PRO_5003176111" description="CUB-like domain-containing protein" evidence="1">
    <location>
        <begin position="17"/>
        <end position="498"/>
    </location>
</feature>
<name>E3M0C9_CAERE</name>
<dbReference type="HOGENOM" id="CLU_022349_3_0_1"/>
<protein>
    <recommendedName>
        <fullName evidence="2">CUB-like domain-containing protein</fullName>
    </recommendedName>
</protein>
<dbReference type="OrthoDB" id="5819014at2759"/>
<evidence type="ECO:0000313" key="3">
    <source>
        <dbReference type="EMBL" id="EFO87724.1"/>
    </source>
</evidence>
<evidence type="ECO:0000259" key="2">
    <source>
        <dbReference type="Pfam" id="PF02408"/>
    </source>
</evidence>
<dbReference type="GO" id="GO:0045121">
    <property type="term" value="C:membrane raft"/>
    <property type="evidence" value="ECO:0007669"/>
    <property type="project" value="TreeGrafter"/>
</dbReference>
<dbReference type="EMBL" id="DS268420">
    <property type="protein sequence ID" value="EFO87724.1"/>
    <property type="molecule type" value="Genomic_DNA"/>
</dbReference>
<dbReference type="Pfam" id="PF02408">
    <property type="entry name" value="CUB_2"/>
    <property type="match status" value="1"/>
</dbReference>
<dbReference type="STRING" id="31234.E3M0C9"/>